<feature type="domain" description="Uroporphyrinogen decarboxylase (URO-D)" evidence="14">
    <location>
        <begin position="28"/>
        <end position="37"/>
    </location>
</feature>
<dbReference type="Pfam" id="PF01208">
    <property type="entry name" value="URO-D"/>
    <property type="match status" value="1"/>
</dbReference>
<dbReference type="GO" id="GO:0006782">
    <property type="term" value="P:protoporphyrinogen IX biosynthetic process"/>
    <property type="evidence" value="ECO:0007669"/>
    <property type="project" value="UniProtKB-UniPathway"/>
</dbReference>
<evidence type="ECO:0000256" key="7">
    <source>
        <dbReference type="ARBA" id="ARBA00022793"/>
    </source>
</evidence>
<dbReference type="Proteomes" id="UP000054359">
    <property type="component" value="Unassembled WGS sequence"/>
</dbReference>
<evidence type="ECO:0000256" key="13">
    <source>
        <dbReference type="RuleBase" id="RU004169"/>
    </source>
</evidence>
<dbReference type="PANTHER" id="PTHR21091">
    <property type="entry name" value="METHYLTETRAHYDROFOLATE:HOMOCYSTEINE METHYLTRANSFERASE RELATED"/>
    <property type="match status" value="1"/>
</dbReference>
<evidence type="ECO:0000256" key="10">
    <source>
        <dbReference type="ARBA" id="ARBA00023244"/>
    </source>
</evidence>
<evidence type="ECO:0000259" key="15">
    <source>
        <dbReference type="PROSITE" id="PS00907"/>
    </source>
</evidence>
<keyword evidence="6" id="KW-0963">Cytoplasm</keyword>
<dbReference type="GO" id="GO:0005829">
    <property type="term" value="C:cytosol"/>
    <property type="evidence" value="ECO:0007669"/>
    <property type="project" value="TreeGrafter"/>
</dbReference>
<accession>A0A087UL05</accession>
<dbReference type="FunFam" id="3.20.20.210:FF:000004">
    <property type="entry name" value="Uroporphyrinogen decarboxylase"/>
    <property type="match status" value="1"/>
</dbReference>
<proteinExistence type="inferred from homology"/>
<feature type="non-terminal residue" evidence="16">
    <location>
        <position position="362"/>
    </location>
</feature>
<evidence type="ECO:0000256" key="6">
    <source>
        <dbReference type="ARBA" id="ARBA00022490"/>
    </source>
</evidence>
<comment type="pathway">
    <text evidence="2 12">Porphyrin-containing compound metabolism; protoporphyrin-IX biosynthesis; coproporphyrinogen-III from 5-aminolevulinate: step 4/4.</text>
</comment>
<keyword evidence="9 12" id="KW-0456">Lyase</keyword>
<dbReference type="SUPFAM" id="SSF51726">
    <property type="entry name" value="UROD/MetE-like"/>
    <property type="match status" value="1"/>
</dbReference>
<sequence length="362" mass="40437">MNSVKNFPVLKNDLILRAALGEKVEKVPVWIMRQAGRYLPEFQEMRKKHSFFEICRTPSLACEVTLQPIRRFDLDAAIIFSDILVIPQALGMEVQMKPGIGPVLPDPLKEPGDLAKLAYPCDVHKELGYVFDAIALTRHTLDGKVPLIGFAGAPWTLMCYMIEGGGSKTMSNAKGWLYKWPEQSHKFLQILTDVIVDYFVRQIKAGAQLLQLFESNAEYLGPKLFSTFALPYIKEIKLRVQKAVSEEHLPSVPMIIFAKGSCVVIDNIITAGYDVISLDWTISPDVAVKKVIKSSLQGNLDPCALKASPEKIKILVKEMLEGFGTQRYIANLGHGIYPDIDPENVAVFVNAVHEISEHMNEV</sequence>
<dbReference type="OMA" id="LWLMRQA"/>
<keyword evidence="17" id="KW-1185">Reference proteome</keyword>
<dbReference type="PROSITE" id="PS00907">
    <property type="entry name" value="UROD_2"/>
    <property type="match status" value="1"/>
</dbReference>
<comment type="subcellular location">
    <subcellularLocation>
        <location evidence="1">Cytoplasm</location>
    </subcellularLocation>
</comment>
<dbReference type="PROSITE" id="PS00906">
    <property type="entry name" value="UROD_1"/>
    <property type="match status" value="1"/>
</dbReference>
<dbReference type="InterPro" id="IPR038071">
    <property type="entry name" value="UROD/MetE-like_sf"/>
</dbReference>
<evidence type="ECO:0000256" key="12">
    <source>
        <dbReference type="RuleBase" id="RU000554"/>
    </source>
</evidence>
<dbReference type="GO" id="GO:0004853">
    <property type="term" value="F:uroporphyrinogen decarboxylase activity"/>
    <property type="evidence" value="ECO:0007669"/>
    <property type="project" value="UniProtKB-EC"/>
</dbReference>
<dbReference type="EMBL" id="KK120328">
    <property type="protein sequence ID" value="KFM78044.1"/>
    <property type="molecule type" value="Genomic_DNA"/>
</dbReference>
<evidence type="ECO:0000256" key="5">
    <source>
        <dbReference type="ARBA" id="ARBA00014308"/>
    </source>
</evidence>
<dbReference type="EC" id="4.1.1.37" evidence="4 12"/>
<evidence type="ECO:0000259" key="14">
    <source>
        <dbReference type="PROSITE" id="PS00906"/>
    </source>
</evidence>
<dbReference type="PANTHER" id="PTHR21091:SF169">
    <property type="entry name" value="UROPORPHYRINOGEN DECARBOXYLASE"/>
    <property type="match status" value="1"/>
</dbReference>
<dbReference type="CDD" id="cd00717">
    <property type="entry name" value="URO-D"/>
    <property type="match status" value="1"/>
</dbReference>
<comment type="catalytic activity">
    <reaction evidence="11">
        <text>uroporphyrinogen III + 4 H(+) = coproporphyrinogen III + 4 CO2</text>
        <dbReference type="Rhea" id="RHEA:19865"/>
        <dbReference type="ChEBI" id="CHEBI:15378"/>
        <dbReference type="ChEBI" id="CHEBI:16526"/>
        <dbReference type="ChEBI" id="CHEBI:57308"/>
        <dbReference type="ChEBI" id="CHEBI:57309"/>
        <dbReference type="EC" id="4.1.1.37"/>
    </reaction>
    <physiologicalReaction direction="left-to-right" evidence="11">
        <dbReference type="Rhea" id="RHEA:19866"/>
    </physiologicalReaction>
</comment>
<keyword evidence="10 12" id="KW-0627">Porphyrin biosynthesis</keyword>
<organism evidence="16 17">
    <name type="scientific">Stegodyphus mimosarum</name>
    <name type="common">African social velvet spider</name>
    <dbReference type="NCBI Taxonomy" id="407821"/>
    <lineage>
        <taxon>Eukaryota</taxon>
        <taxon>Metazoa</taxon>
        <taxon>Ecdysozoa</taxon>
        <taxon>Arthropoda</taxon>
        <taxon>Chelicerata</taxon>
        <taxon>Arachnida</taxon>
        <taxon>Araneae</taxon>
        <taxon>Araneomorphae</taxon>
        <taxon>Entelegynae</taxon>
        <taxon>Eresoidea</taxon>
        <taxon>Eresidae</taxon>
        <taxon>Stegodyphus</taxon>
    </lineage>
</organism>
<gene>
    <name evidence="16" type="ORF">X975_21315</name>
</gene>
<dbReference type="Gene3D" id="3.20.20.210">
    <property type="match status" value="1"/>
</dbReference>
<evidence type="ECO:0000256" key="1">
    <source>
        <dbReference type="ARBA" id="ARBA00004496"/>
    </source>
</evidence>
<evidence type="ECO:0000256" key="2">
    <source>
        <dbReference type="ARBA" id="ARBA00004804"/>
    </source>
</evidence>
<dbReference type="STRING" id="407821.A0A087UL05"/>
<evidence type="ECO:0000256" key="3">
    <source>
        <dbReference type="ARBA" id="ARBA00009935"/>
    </source>
</evidence>
<dbReference type="InterPro" id="IPR006361">
    <property type="entry name" value="Uroporphyrinogen_deCO2ase_HemE"/>
</dbReference>
<evidence type="ECO:0000256" key="4">
    <source>
        <dbReference type="ARBA" id="ARBA00012288"/>
    </source>
</evidence>
<evidence type="ECO:0000313" key="17">
    <source>
        <dbReference type="Proteomes" id="UP000054359"/>
    </source>
</evidence>
<dbReference type="HAMAP" id="MF_00218">
    <property type="entry name" value="URO_D"/>
    <property type="match status" value="1"/>
</dbReference>
<dbReference type="InterPro" id="IPR000257">
    <property type="entry name" value="Uroporphyrinogen_deCOase"/>
</dbReference>
<keyword evidence="8" id="KW-0350">Heme biosynthesis</keyword>
<name>A0A087UL05_STEMI</name>
<evidence type="ECO:0000256" key="9">
    <source>
        <dbReference type="ARBA" id="ARBA00023239"/>
    </source>
</evidence>
<evidence type="ECO:0000256" key="11">
    <source>
        <dbReference type="ARBA" id="ARBA00048411"/>
    </source>
</evidence>
<evidence type="ECO:0000256" key="8">
    <source>
        <dbReference type="ARBA" id="ARBA00023133"/>
    </source>
</evidence>
<reference evidence="16 17" key="1">
    <citation type="submission" date="2013-11" db="EMBL/GenBank/DDBJ databases">
        <title>Genome sequencing of Stegodyphus mimosarum.</title>
        <authorList>
            <person name="Bechsgaard J."/>
        </authorList>
    </citation>
    <scope>NUCLEOTIDE SEQUENCE [LARGE SCALE GENOMIC DNA]</scope>
</reference>
<protein>
    <recommendedName>
        <fullName evidence="5 12">Uroporphyrinogen decarboxylase</fullName>
        <ecNumber evidence="4 12">4.1.1.37</ecNumber>
    </recommendedName>
</protein>
<dbReference type="UniPathway" id="UPA00251">
    <property type="reaction ID" value="UER00321"/>
</dbReference>
<evidence type="ECO:0000313" key="16">
    <source>
        <dbReference type="EMBL" id="KFM78044.1"/>
    </source>
</evidence>
<dbReference type="OrthoDB" id="339900at2759"/>
<comment type="similarity">
    <text evidence="3 13">Belongs to the uroporphyrinogen decarboxylase family.</text>
</comment>
<feature type="domain" description="Uroporphyrinogen decarboxylase (URO-D)" evidence="15">
    <location>
        <begin position="148"/>
        <end position="164"/>
    </location>
</feature>
<dbReference type="AlphaFoldDB" id="A0A087UL05"/>
<keyword evidence="7 12" id="KW-0210">Decarboxylase</keyword>
<dbReference type="NCBIfam" id="TIGR01464">
    <property type="entry name" value="hemE"/>
    <property type="match status" value="1"/>
</dbReference>